<evidence type="ECO:0000313" key="2">
    <source>
        <dbReference type="Proteomes" id="UP000265520"/>
    </source>
</evidence>
<dbReference type="EMBL" id="LXQA010082850">
    <property type="protein sequence ID" value="MCI12129.1"/>
    <property type="molecule type" value="Genomic_DNA"/>
</dbReference>
<proteinExistence type="predicted"/>
<reference evidence="1 2" key="1">
    <citation type="journal article" date="2018" name="Front. Plant Sci.">
        <title>Red Clover (Trifolium pratense) and Zigzag Clover (T. medium) - A Picture of Genomic Similarities and Differences.</title>
        <authorList>
            <person name="Dluhosova J."/>
            <person name="Istvanek J."/>
            <person name="Nedelnik J."/>
            <person name="Repkova J."/>
        </authorList>
    </citation>
    <scope>NUCLEOTIDE SEQUENCE [LARGE SCALE GENOMIC DNA]</scope>
    <source>
        <strain evidence="2">cv. 10/8</strain>
        <tissue evidence="1">Leaf</tissue>
    </source>
</reference>
<organism evidence="1 2">
    <name type="scientific">Trifolium medium</name>
    <dbReference type="NCBI Taxonomy" id="97028"/>
    <lineage>
        <taxon>Eukaryota</taxon>
        <taxon>Viridiplantae</taxon>
        <taxon>Streptophyta</taxon>
        <taxon>Embryophyta</taxon>
        <taxon>Tracheophyta</taxon>
        <taxon>Spermatophyta</taxon>
        <taxon>Magnoliopsida</taxon>
        <taxon>eudicotyledons</taxon>
        <taxon>Gunneridae</taxon>
        <taxon>Pentapetalae</taxon>
        <taxon>rosids</taxon>
        <taxon>fabids</taxon>
        <taxon>Fabales</taxon>
        <taxon>Fabaceae</taxon>
        <taxon>Papilionoideae</taxon>
        <taxon>50 kb inversion clade</taxon>
        <taxon>NPAAA clade</taxon>
        <taxon>Hologalegina</taxon>
        <taxon>IRL clade</taxon>
        <taxon>Trifolieae</taxon>
        <taxon>Trifolium</taxon>
    </lineage>
</organism>
<keyword evidence="2" id="KW-1185">Reference proteome</keyword>
<sequence>MKKILKKLRAKENLQIPLVHFTDKEDFDLYWPVKPVPSCRIYDFENLLSGGIDVMRLTKIQRDESNHIP</sequence>
<dbReference type="Proteomes" id="UP000265520">
    <property type="component" value="Unassembled WGS sequence"/>
</dbReference>
<dbReference type="AlphaFoldDB" id="A0A392PKU8"/>
<name>A0A392PKU8_9FABA</name>
<evidence type="ECO:0000313" key="1">
    <source>
        <dbReference type="EMBL" id="MCI12129.1"/>
    </source>
</evidence>
<protein>
    <submittedName>
        <fullName evidence="1">Uncharacterized protein</fullName>
    </submittedName>
</protein>
<accession>A0A392PKU8</accession>
<comment type="caution">
    <text evidence="1">The sequence shown here is derived from an EMBL/GenBank/DDBJ whole genome shotgun (WGS) entry which is preliminary data.</text>
</comment>